<evidence type="ECO:0000313" key="1">
    <source>
        <dbReference type="EMBL" id="KTD19646.1"/>
    </source>
</evidence>
<reference evidence="1 2" key="1">
    <citation type="submission" date="2015-11" db="EMBL/GenBank/DDBJ databases">
        <title>Genomic analysis of 38 Legionella species identifies large and diverse effector repertoires.</title>
        <authorList>
            <person name="Burstein D."/>
            <person name="Amaro F."/>
            <person name="Zusman T."/>
            <person name="Lifshitz Z."/>
            <person name="Cohen O."/>
            <person name="Gilbert J.A."/>
            <person name="Pupko T."/>
            <person name="Shuman H.A."/>
            <person name="Segal G."/>
        </authorList>
    </citation>
    <scope>NUCLEOTIDE SEQUENCE [LARGE SCALE GENOMIC DNA]</scope>
    <source>
        <strain evidence="1 2">ATCC 49505</strain>
    </source>
</reference>
<dbReference type="Proteomes" id="UP000054997">
    <property type="component" value="Unassembled WGS sequence"/>
</dbReference>
<gene>
    <name evidence="1" type="ORF">Llon_1818</name>
</gene>
<comment type="caution">
    <text evidence="1">The sequence shown here is derived from an EMBL/GenBank/DDBJ whole genome shotgun (WGS) entry which is preliminary data.</text>
</comment>
<sequence>MVKKKKNRNRKNGFIDKKPGRANIDNRWLIEVSDTKEGEKDTARVRSNFNILP</sequence>
<protein>
    <submittedName>
        <fullName evidence="1">Uncharacterized protein</fullName>
    </submittedName>
</protein>
<keyword evidence="2" id="KW-1185">Reference proteome</keyword>
<dbReference type="AlphaFoldDB" id="A0A0W0VHN2"/>
<proteinExistence type="predicted"/>
<dbReference type="EMBL" id="LNYK01000033">
    <property type="protein sequence ID" value="KTD19646.1"/>
    <property type="molecule type" value="Genomic_DNA"/>
</dbReference>
<accession>A0A0W0VHN2</accession>
<organism evidence="1 2">
    <name type="scientific">Legionella londiniensis</name>
    <dbReference type="NCBI Taxonomy" id="45068"/>
    <lineage>
        <taxon>Bacteria</taxon>
        <taxon>Pseudomonadati</taxon>
        <taxon>Pseudomonadota</taxon>
        <taxon>Gammaproteobacteria</taxon>
        <taxon>Legionellales</taxon>
        <taxon>Legionellaceae</taxon>
        <taxon>Legionella</taxon>
    </lineage>
</organism>
<dbReference type="STRING" id="45068.Llon_1818"/>
<evidence type="ECO:0000313" key="2">
    <source>
        <dbReference type="Proteomes" id="UP000054997"/>
    </source>
</evidence>
<name>A0A0W0VHN2_9GAMM</name>